<sequence>MTNLRISSDCITNYFDPWRKANSDIVRTIKIPEHQTISAAYKNQSTANSSRIAYKNAQPSLDPGLTAISAHSIAEFYRPLDPRSDQMRLLERVPFQPDSEDCENLPYFELLVKSLSEYPESCSAKISTCFSGENVYITKDEALRFWLGPITLQALTCPMELEEGVDTGSVLQ</sequence>
<keyword evidence="2" id="KW-1185">Reference proteome</keyword>
<gene>
    <name evidence="1" type="ORF">DSL72_000780</name>
</gene>
<evidence type="ECO:0000313" key="2">
    <source>
        <dbReference type="Proteomes" id="UP000672032"/>
    </source>
</evidence>
<name>A0A8A3PAF0_9HELO</name>
<accession>A0A8A3PAF0</accession>
<evidence type="ECO:0000313" key="1">
    <source>
        <dbReference type="EMBL" id="QSZ31217.1"/>
    </source>
</evidence>
<reference evidence="1" key="1">
    <citation type="submission" date="2020-10" db="EMBL/GenBank/DDBJ databases">
        <title>Genome Sequence of Monilinia vaccinii-corymbosi Sheds Light on Mummy Berry Disease Infection of Blueberry and Mating Type.</title>
        <authorList>
            <person name="Yow A.G."/>
            <person name="Zhang Y."/>
            <person name="Bansal K."/>
            <person name="Eacker S.M."/>
            <person name="Sullivan S."/>
            <person name="Liachko I."/>
            <person name="Cubeta M.A."/>
            <person name="Rollins J.A."/>
            <person name="Ashrafi H."/>
        </authorList>
    </citation>
    <scope>NUCLEOTIDE SEQUENCE</scope>
    <source>
        <strain evidence="1">RL-1</strain>
    </source>
</reference>
<dbReference type="EMBL" id="CP063406">
    <property type="protein sequence ID" value="QSZ31217.1"/>
    <property type="molecule type" value="Genomic_DNA"/>
</dbReference>
<organism evidence="1 2">
    <name type="scientific">Monilinia vaccinii-corymbosi</name>
    <dbReference type="NCBI Taxonomy" id="61207"/>
    <lineage>
        <taxon>Eukaryota</taxon>
        <taxon>Fungi</taxon>
        <taxon>Dikarya</taxon>
        <taxon>Ascomycota</taxon>
        <taxon>Pezizomycotina</taxon>
        <taxon>Leotiomycetes</taxon>
        <taxon>Helotiales</taxon>
        <taxon>Sclerotiniaceae</taxon>
        <taxon>Monilinia</taxon>
    </lineage>
</organism>
<proteinExistence type="predicted"/>
<dbReference type="OrthoDB" id="3553147at2759"/>
<dbReference type="AlphaFoldDB" id="A0A8A3PAF0"/>
<dbReference type="Proteomes" id="UP000672032">
    <property type="component" value="Chromosome 2"/>
</dbReference>
<protein>
    <submittedName>
        <fullName evidence="1">Uncharacterized protein</fullName>
    </submittedName>
</protein>